<comment type="subcellular location">
    <subcellularLocation>
        <location evidence="1">Endoplasmic reticulum membrane</location>
        <topology evidence="1">Peripheral membrane protein</topology>
    </subcellularLocation>
</comment>
<dbReference type="EMBL" id="CALTRL010005655">
    <property type="protein sequence ID" value="CAH7684702.1"/>
    <property type="molecule type" value="Genomic_DNA"/>
</dbReference>
<name>A0AAV0BE53_PHAPC</name>
<gene>
    <name evidence="8" type="ORF">PPACK8108_LOCUS19084</name>
</gene>
<dbReference type="InterPro" id="IPR051371">
    <property type="entry name" value="Ras_palmitoyltransferase"/>
</dbReference>
<evidence type="ECO:0000256" key="4">
    <source>
        <dbReference type="ARBA" id="ARBA00018463"/>
    </source>
</evidence>
<accession>A0AAV0BE53</accession>
<feature type="domain" description="Golgin subfamily A member 7/ERF4" evidence="7">
    <location>
        <begin position="35"/>
        <end position="151"/>
    </location>
</feature>
<evidence type="ECO:0000313" key="9">
    <source>
        <dbReference type="Proteomes" id="UP001153365"/>
    </source>
</evidence>
<keyword evidence="5" id="KW-0256">Endoplasmic reticulum</keyword>
<dbReference type="AlphaFoldDB" id="A0AAV0BE53"/>
<evidence type="ECO:0000256" key="1">
    <source>
        <dbReference type="ARBA" id="ARBA00004406"/>
    </source>
</evidence>
<keyword evidence="6" id="KW-0472">Membrane</keyword>
<dbReference type="GO" id="GO:0031211">
    <property type="term" value="C:endoplasmic reticulum palmitoyltransferase complex"/>
    <property type="evidence" value="ECO:0007669"/>
    <property type="project" value="TreeGrafter"/>
</dbReference>
<dbReference type="GO" id="GO:0006612">
    <property type="term" value="P:protein targeting to membrane"/>
    <property type="evidence" value="ECO:0007669"/>
    <property type="project" value="TreeGrafter"/>
</dbReference>
<dbReference type="GO" id="GO:0005789">
    <property type="term" value="C:endoplasmic reticulum membrane"/>
    <property type="evidence" value="ECO:0007669"/>
    <property type="project" value="UniProtKB-SubCell"/>
</dbReference>
<comment type="caution">
    <text evidence="8">The sequence shown here is derived from an EMBL/GenBank/DDBJ whole genome shotgun (WGS) entry which is preliminary data.</text>
</comment>
<dbReference type="PANTHER" id="PTHR13254:SF0">
    <property type="entry name" value="GOLGIN SUBFAMILY A MEMBER 7_ERF4 DOMAIN-CONTAINING PROTEIN"/>
    <property type="match status" value="1"/>
</dbReference>
<comment type="subunit">
    <text evidence="3">Interacts with ERF2.</text>
</comment>
<dbReference type="InterPro" id="IPR019383">
    <property type="entry name" value="Golgin_A_7/ERF4"/>
</dbReference>
<proteinExistence type="inferred from homology"/>
<evidence type="ECO:0000256" key="5">
    <source>
        <dbReference type="ARBA" id="ARBA00022824"/>
    </source>
</evidence>
<dbReference type="PANTHER" id="PTHR13254">
    <property type="entry name" value="GOLGI AUTOANTIGEN, GOLGIN SUBFAMILY A, 7"/>
    <property type="match status" value="1"/>
</dbReference>
<organism evidence="8 9">
    <name type="scientific">Phakopsora pachyrhizi</name>
    <name type="common">Asian soybean rust disease fungus</name>
    <dbReference type="NCBI Taxonomy" id="170000"/>
    <lineage>
        <taxon>Eukaryota</taxon>
        <taxon>Fungi</taxon>
        <taxon>Dikarya</taxon>
        <taxon>Basidiomycota</taxon>
        <taxon>Pucciniomycotina</taxon>
        <taxon>Pucciniomycetes</taxon>
        <taxon>Pucciniales</taxon>
        <taxon>Phakopsoraceae</taxon>
        <taxon>Phakopsora</taxon>
    </lineage>
</organism>
<evidence type="ECO:0000259" key="7">
    <source>
        <dbReference type="Pfam" id="PF10256"/>
    </source>
</evidence>
<protein>
    <recommendedName>
        <fullName evidence="4">Ras modification protein ERF4</fullName>
    </recommendedName>
</protein>
<sequence>EEEDEEGGEEEEEGSEIIFGSEPIGVIGKTQPRAVIRIERDYSARGATTGRVRFWDGWIDELDGRITPLQLQNTLNDLNSILASAYDPYKSILDNTLSILTLYLSPLIIDSHYKKQMSLFGKTIEEYNRTIYNPVGLNLLHPRRVAFLFLEIEYY</sequence>
<feature type="non-terminal residue" evidence="8">
    <location>
        <position position="1"/>
    </location>
</feature>
<reference evidence="8" key="1">
    <citation type="submission" date="2022-06" db="EMBL/GenBank/DDBJ databases">
        <authorList>
            <consortium name="SYNGENTA / RWTH Aachen University"/>
        </authorList>
    </citation>
    <scope>NUCLEOTIDE SEQUENCE</scope>
</reference>
<evidence type="ECO:0000256" key="6">
    <source>
        <dbReference type="ARBA" id="ARBA00023136"/>
    </source>
</evidence>
<evidence type="ECO:0000256" key="3">
    <source>
        <dbReference type="ARBA" id="ARBA00011396"/>
    </source>
</evidence>
<keyword evidence="9" id="KW-1185">Reference proteome</keyword>
<comment type="similarity">
    <text evidence="2">Belongs to the ERF4 family.</text>
</comment>
<dbReference type="Proteomes" id="UP001153365">
    <property type="component" value="Unassembled WGS sequence"/>
</dbReference>
<dbReference type="Pfam" id="PF10256">
    <property type="entry name" value="Erf4"/>
    <property type="match status" value="1"/>
</dbReference>
<evidence type="ECO:0000313" key="8">
    <source>
        <dbReference type="EMBL" id="CAH7684702.1"/>
    </source>
</evidence>
<evidence type="ECO:0000256" key="2">
    <source>
        <dbReference type="ARBA" id="ARBA00007732"/>
    </source>
</evidence>